<dbReference type="GO" id="GO:0007420">
    <property type="term" value="P:brain development"/>
    <property type="evidence" value="ECO:0007669"/>
    <property type="project" value="TreeGrafter"/>
</dbReference>
<name>A0A060Z2W6_ONCMY</name>
<feature type="compositionally biased region" description="Basic and acidic residues" evidence="1">
    <location>
        <begin position="1167"/>
        <end position="1188"/>
    </location>
</feature>
<feature type="region of interest" description="Disordered" evidence="1">
    <location>
        <begin position="990"/>
        <end position="1031"/>
    </location>
</feature>
<dbReference type="PaxDb" id="8022-A0A060Z2W6"/>
<feature type="non-terminal residue" evidence="3">
    <location>
        <position position="1"/>
    </location>
</feature>
<dbReference type="GO" id="GO:0004713">
    <property type="term" value="F:protein tyrosine kinase activity"/>
    <property type="evidence" value="ECO:0007669"/>
    <property type="project" value="TreeGrafter"/>
</dbReference>
<feature type="compositionally biased region" description="Basic and acidic residues" evidence="1">
    <location>
        <begin position="875"/>
        <end position="889"/>
    </location>
</feature>
<dbReference type="Pfam" id="PF07714">
    <property type="entry name" value="PK_Tyr_Ser-Thr"/>
    <property type="match status" value="1"/>
</dbReference>
<dbReference type="Gene3D" id="1.10.510.10">
    <property type="entry name" value="Transferase(Phosphotransferase) domain 1"/>
    <property type="match status" value="1"/>
</dbReference>
<sequence>VTSWVCLRSRSLGVTIWELFELGNQPYRHYTDRQVLTYAVKEQQLKLTRPRLKVPLAERWYEVMQFCWLQPEQRPNSEEVHLLLTYLCAKGSSGVQEDFEQRWNSLRPNLTGSTTHSHTAPAPPPLAQTTVPAPARPSIPGDVELEPASTSRNSFPLLEHFSQDSFHSDSGDDILTVTETSYGGLNFEYKWEQARAEQPYCSSSTSGPLGQGNPHYQDVYYPVGNTSTLGSWVVPVLSAHSPSVGSEYYIRIEEPVECNINLDDSSPIRETCCQSPEDTPIMSQLNLHHPMGRLETPLGVGSSHSQCLSSPSLGHCDPYLEASQGFSTTSRRTVSEGYYDMMGPLRKTLPMANHISIDVETGDGGLLVGGRRRGESDTGDIDDGDLFSEREATNWTSNHSANNNSMTFDLRQTGQSQDSYLDLHYTNTTTHSSTVTGSCNSSNMCQQHSSRAFSYMEATGRESAVCSSSSRPSEGSSATTYGHLCHGARDKPVSSVAVKCVNLKGGVKDGVPTTKTTTTVSVEGHSKNPSLITGERQFSHPKMIPGPGCIQSPSTYMELDTRTGLSTKAMAGHSSISLVDISNCSYDDEDDDITDITSGILADYSLDYADEVGDDLSPAHHPHGRSLQNPVGTPDSMDTLDMLSLLDDVFLHPSSSFSSSFTSSSLLPKSLDSGYDTENNESPEFILKEGGGNGEFLLDCEGNQQEHPVLGGSHLARGGLQLKGLSDKNPFVDSAYFSDYDAENERSPQDEGSNFFSSPGDKKDFVGHTASKQRIRSARRDELQPQTEREDGNTNTNTNGVVVFDTTTGSSPSSAPGPRLSMLAPFPPQMGGCLAKESAPDDAVGLESEHSGEEPASGCSSTMVSEGSSTVQEASARHPDQENHHRASEDDYSPIQSLGSDSTIDYREEKEEDGEGEQGSTEEDMPEFNQVDEDGENGERGGEEEEEYEELEEEEKAGYSRHQNGPVGLLTSSPSLLSCSPSLQELCREVERRAPLTEGEESDDSESEEELRSYNLQEELSEEDSEGEVMGVPVVVSDSSGARNLRSLLKMPTLLTQSFCDELDRKKKAVSFFDDVTVFLFDQESPTGELADFTFPPGAESSGQASGGENPQPDLQPHPTMGHHHHHPTMGHHLHPPGRAPHASEDSDGNMSEEGKSEKYFQLQEQLETKSVKNGSLRDTRTVRDQEC</sequence>
<accession>A0A060Z2W6</accession>
<evidence type="ECO:0000256" key="1">
    <source>
        <dbReference type="SAM" id="MobiDB-lite"/>
    </source>
</evidence>
<feature type="compositionally biased region" description="Polar residues" evidence="1">
    <location>
        <begin position="894"/>
        <end position="903"/>
    </location>
</feature>
<feature type="region of interest" description="Disordered" evidence="1">
    <location>
        <begin position="106"/>
        <end position="140"/>
    </location>
</feature>
<dbReference type="STRING" id="8022.A0A060Z2W6"/>
<feature type="compositionally biased region" description="Acidic residues" evidence="1">
    <location>
        <begin position="910"/>
        <end position="955"/>
    </location>
</feature>
<evidence type="ECO:0000313" key="3">
    <source>
        <dbReference type="EMBL" id="CDQ95635.1"/>
    </source>
</evidence>
<feature type="region of interest" description="Disordered" evidence="1">
    <location>
        <begin position="613"/>
        <end position="635"/>
    </location>
</feature>
<gene>
    <name evidence="3" type="ORF">GSONMT00009439001</name>
</gene>
<reference evidence="3" key="1">
    <citation type="journal article" date="2014" name="Nat. Commun.">
        <title>The rainbow trout genome provides novel insights into evolution after whole-genome duplication in vertebrates.</title>
        <authorList>
            <person name="Berthelot C."/>
            <person name="Brunet F."/>
            <person name="Chalopin D."/>
            <person name="Juanchich A."/>
            <person name="Bernard M."/>
            <person name="Noel B."/>
            <person name="Bento P."/>
            <person name="Da Silva C."/>
            <person name="Labadie K."/>
            <person name="Alberti A."/>
            <person name="Aury J.M."/>
            <person name="Louis A."/>
            <person name="Dehais P."/>
            <person name="Bardou P."/>
            <person name="Montfort J."/>
            <person name="Klopp C."/>
            <person name="Cabau C."/>
            <person name="Gaspin C."/>
            <person name="Thorgaard G.H."/>
            <person name="Boussaha M."/>
            <person name="Quillet E."/>
            <person name="Guyomard R."/>
            <person name="Galiana D."/>
            <person name="Bobe J."/>
            <person name="Volff J.N."/>
            <person name="Genet C."/>
            <person name="Wincker P."/>
            <person name="Jaillon O."/>
            <person name="Roest Crollius H."/>
            <person name="Guiguen Y."/>
        </authorList>
    </citation>
    <scope>NUCLEOTIDE SEQUENCE [LARGE SCALE GENOMIC DNA]</scope>
</reference>
<feature type="compositionally biased region" description="Basic residues" evidence="1">
    <location>
        <begin position="1121"/>
        <end position="1136"/>
    </location>
</feature>
<dbReference type="SUPFAM" id="SSF56112">
    <property type="entry name" value="Protein kinase-like (PK-like)"/>
    <property type="match status" value="1"/>
</dbReference>
<dbReference type="PANTHER" id="PTHR24417">
    <property type="entry name" value="SERINE/THREONINE-PROTEIN KINASE LMTK1"/>
    <property type="match status" value="1"/>
</dbReference>
<dbReference type="InterPro" id="IPR001245">
    <property type="entry name" value="Ser-Thr/Tyr_kinase_cat_dom"/>
</dbReference>
<dbReference type="PANTHER" id="PTHR24417:SF9">
    <property type="entry name" value="SERINE_THREONINE-PROTEIN KINASE LMTK1 ISOFORM X1"/>
    <property type="match status" value="1"/>
</dbReference>
<organism evidence="3 4">
    <name type="scientific">Oncorhynchus mykiss</name>
    <name type="common">Rainbow trout</name>
    <name type="synonym">Salmo gairdneri</name>
    <dbReference type="NCBI Taxonomy" id="8022"/>
    <lineage>
        <taxon>Eukaryota</taxon>
        <taxon>Metazoa</taxon>
        <taxon>Chordata</taxon>
        <taxon>Craniata</taxon>
        <taxon>Vertebrata</taxon>
        <taxon>Euteleostomi</taxon>
        <taxon>Actinopterygii</taxon>
        <taxon>Neopterygii</taxon>
        <taxon>Teleostei</taxon>
        <taxon>Protacanthopterygii</taxon>
        <taxon>Salmoniformes</taxon>
        <taxon>Salmonidae</taxon>
        <taxon>Salmoninae</taxon>
        <taxon>Oncorhynchus</taxon>
    </lineage>
</organism>
<dbReference type="AlphaFoldDB" id="A0A060Z2W6"/>
<evidence type="ECO:0000259" key="2">
    <source>
        <dbReference type="Pfam" id="PF07714"/>
    </source>
</evidence>
<feature type="compositionally biased region" description="Basic and acidic residues" evidence="1">
    <location>
        <begin position="778"/>
        <end position="792"/>
    </location>
</feature>
<protein>
    <recommendedName>
        <fullName evidence="2">Serine-threonine/tyrosine-protein kinase catalytic domain-containing protein</fullName>
    </recommendedName>
</protein>
<proteinExistence type="predicted"/>
<feature type="compositionally biased region" description="Low complexity" evidence="1">
    <location>
        <begin position="793"/>
        <end position="818"/>
    </location>
</feature>
<feature type="compositionally biased region" description="Polar residues" evidence="1">
    <location>
        <begin position="858"/>
        <end position="873"/>
    </location>
</feature>
<dbReference type="Proteomes" id="UP000193380">
    <property type="component" value="Unassembled WGS sequence"/>
</dbReference>
<feature type="region of interest" description="Disordered" evidence="1">
    <location>
        <begin position="742"/>
        <end position="976"/>
    </location>
</feature>
<feature type="region of interest" description="Disordered" evidence="1">
    <location>
        <begin position="1086"/>
        <end position="1188"/>
    </location>
</feature>
<dbReference type="InterPro" id="IPR011009">
    <property type="entry name" value="Kinase-like_dom_sf"/>
</dbReference>
<feature type="domain" description="Serine-threonine/tyrosine-protein kinase catalytic" evidence="2">
    <location>
        <begin position="11"/>
        <end position="81"/>
    </location>
</feature>
<evidence type="ECO:0000313" key="4">
    <source>
        <dbReference type="Proteomes" id="UP000193380"/>
    </source>
</evidence>
<dbReference type="EMBL" id="FR921947">
    <property type="protein sequence ID" value="CDQ95635.1"/>
    <property type="molecule type" value="Genomic_DNA"/>
</dbReference>
<feature type="compositionally biased region" description="Low complexity" evidence="1">
    <location>
        <begin position="1098"/>
        <end position="1109"/>
    </location>
</feature>
<feature type="compositionally biased region" description="Acidic residues" evidence="1">
    <location>
        <begin position="998"/>
        <end position="1009"/>
    </location>
</feature>
<reference evidence="3" key="2">
    <citation type="submission" date="2014-03" db="EMBL/GenBank/DDBJ databases">
        <authorList>
            <person name="Genoscope - CEA"/>
        </authorList>
    </citation>
    <scope>NUCLEOTIDE SEQUENCE</scope>
</reference>